<proteinExistence type="predicted"/>
<reference evidence="1" key="1">
    <citation type="submission" date="2022-12" db="EMBL/GenBank/DDBJ databases">
        <title>Genome Sequence of Lasiodiplodia mahajangana.</title>
        <authorList>
            <person name="Buettner E."/>
        </authorList>
    </citation>
    <scope>NUCLEOTIDE SEQUENCE</scope>
    <source>
        <strain evidence="1">VT137</strain>
    </source>
</reference>
<name>A0ACC2JZ32_9PEZI</name>
<gene>
    <name evidence="1" type="ORF">O1611_g835</name>
</gene>
<keyword evidence="2" id="KW-1185">Reference proteome</keyword>
<dbReference type="EMBL" id="JAPUUL010000084">
    <property type="protein sequence ID" value="KAJ8132786.1"/>
    <property type="molecule type" value="Genomic_DNA"/>
</dbReference>
<evidence type="ECO:0000313" key="1">
    <source>
        <dbReference type="EMBL" id="KAJ8132786.1"/>
    </source>
</evidence>
<organism evidence="1 2">
    <name type="scientific">Lasiodiplodia mahajangana</name>
    <dbReference type="NCBI Taxonomy" id="1108764"/>
    <lineage>
        <taxon>Eukaryota</taxon>
        <taxon>Fungi</taxon>
        <taxon>Dikarya</taxon>
        <taxon>Ascomycota</taxon>
        <taxon>Pezizomycotina</taxon>
        <taxon>Dothideomycetes</taxon>
        <taxon>Dothideomycetes incertae sedis</taxon>
        <taxon>Botryosphaeriales</taxon>
        <taxon>Botryosphaeriaceae</taxon>
        <taxon>Lasiodiplodia</taxon>
    </lineage>
</organism>
<sequence length="141" mass="15523">MDNYWGARPDGSFIVGGAGSYRDQPELWRGNFDDASLIEPAVPVFKQWASRNLVGWEDAEMKMENVWTGVMGYTLDDLPHVGPVPGREGLYICAGFIGHGMPNVLLCAKAVAKLVKDDYPLARSGVPGCYETSSERLRKIT</sequence>
<protein>
    <submittedName>
        <fullName evidence="1">Uncharacterized protein</fullName>
    </submittedName>
</protein>
<dbReference type="Proteomes" id="UP001153332">
    <property type="component" value="Unassembled WGS sequence"/>
</dbReference>
<accession>A0ACC2JZ32</accession>
<comment type="caution">
    <text evidence="1">The sequence shown here is derived from an EMBL/GenBank/DDBJ whole genome shotgun (WGS) entry which is preliminary data.</text>
</comment>
<evidence type="ECO:0000313" key="2">
    <source>
        <dbReference type="Proteomes" id="UP001153332"/>
    </source>
</evidence>